<accession>A0A520M4G4</accession>
<dbReference type="AlphaFoldDB" id="A0A520M4G4"/>
<evidence type="ECO:0000313" key="2">
    <source>
        <dbReference type="Proteomes" id="UP000318359"/>
    </source>
</evidence>
<dbReference type="InterPro" id="IPR029058">
    <property type="entry name" value="AB_hydrolase_fold"/>
</dbReference>
<protein>
    <submittedName>
        <fullName evidence="1">DUF3089 domain-containing protein</fullName>
    </submittedName>
</protein>
<reference evidence="1 2" key="1">
    <citation type="submission" date="2019-02" db="EMBL/GenBank/DDBJ databases">
        <title>Prokaryotic population dynamics and viral predation in marine succession experiment using metagenomics: the confinement effect.</title>
        <authorList>
            <person name="Haro-Moreno J.M."/>
            <person name="Rodriguez-Valera F."/>
            <person name="Lopez-Perez M."/>
        </authorList>
    </citation>
    <scope>NUCLEOTIDE SEQUENCE [LARGE SCALE GENOMIC DNA]</scope>
    <source>
        <strain evidence="1">MED-G167</strain>
    </source>
</reference>
<name>A0A520M4G4_9GAMM</name>
<comment type="caution">
    <text evidence="1">The sequence shown here is derived from an EMBL/GenBank/DDBJ whole genome shotgun (WGS) entry which is preliminary data.</text>
</comment>
<organism evidence="1 2">
    <name type="scientific">SAR86 cluster bacterium</name>
    <dbReference type="NCBI Taxonomy" id="2030880"/>
    <lineage>
        <taxon>Bacteria</taxon>
        <taxon>Pseudomonadati</taxon>
        <taxon>Pseudomonadota</taxon>
        <taxon>Gammaproteobacteria</taxon>
        <taxon>SAR86 cluster</taxon>
    </lineage>
</organism>
<dbReference type="Proteomes" id="UP000318359">
    <property type="component" value="Unassembled WGS sequence"/>
</dbReference>
<gene>
    <name evidence="1" type="ORF">EVB00_03400</name>
</gene>
<dbReference type="Pfam" id="PF11288">
    <property type="entry name" value="DUF3089"/>
    <property type="match status" value="1"/>
</dbReference>
<proteinExistence type="predicted"/>
<dbReference type="EMBL" id="SHBM01000058">
    <property type="protein sequence ID" value="RZO16098.1"/>
    <property type="molecule type" value="Genomic_DNA"/>
</dbReference>
<evidence type="ECO:0000313" key="1">
    <source>
        <dbReference type="EMBL" id="RZO16098.1"/>
    </source>
</evidence>
<dbReference type="SUPFAM" id="SSF53474">
    <property type="entry name" value="alpha/beta-Hydrolases"/>
    <property type="match status" value="1"/>
</dbReference>
<sequence>MDKDQLYRLLEPIKPKHLFEDSNQPDQPDYSKTYNWAALPHIKGLQHQVPTESHNSIMDTSDIDVFYIHPTGFFGRHWNCRIDKNIASYDRTELMLISQASAFNESCNIYAPHYRQATYYSFFAQNEDGFNAHDIAYKDVENAFDYYLENFNQGKPFIIAAHSQGALHGQRLIHNKIQNSSLKEQMISAYLIGYIIPEAHFDTLFPNLELSKSHDDIQTIVTWATVIEGHIRDRERTLFWLPDGWTKQDMGQKIVSTNPLSWDLEDRWSNSSNSNLAITIKAMNYNFADRLATNYSGSIKSIIPSKLQNFYCKINQNTGLLETKGELVDKIRTLTETGDLHNFDISLFWGSLRENIKDRINAFI</sequence>
<dbReference type="InterPro" id="IPR021440">
    <property type="entry name" value="DUF3089"/>
</dbReference>